<evidence type="ECO:0000313" key="3">
    <source>
        <dbReference type="EMBL" id="MCQ6962269.1"/>
    </source>
</evidence>
<dbReference type="Pfam" id="PF01569">
    <property type="entry name" value="PAP2"/>
    <property type="match status" value="1"/>
</dbReference>
<keyword evidence="1" id="KW-1133">Transmembrane helix</keyword>
<keyword evidence="1" id="KW-0472">Membrane</keyword>
<dbReference type="RefSeq" id="WP_256622051.1">
    <property type="nucleotide sequence ID" value="NZ_JTEO01000002.1"/>
</dbReference>
<dbReference type="EMBL" id="JTEO01000002">
    <property type="protein sequence ID" value="MCQ6962269.1"/>
    <property type="molecule type" value="Genomic_DNA"/>
</dbReference>
<dbReference type="AlphaFoldDB" id="A0AAE3KXN7"/>
<dbReference type="InterPro" id="IPR000326">
    <property type="entry name" value="PAP2/HPO"/>
</dbReference>
<feature type="transmembrane region" description="Helical" evidence="1">
    <location>
        <begin position="222"/>
        <end position="242"/>
    </location>
</feature>
<dbReference type="InterPro" id="IPR036938">
    <property type="entry name" value="PAP2/HPO_sf"/>
</dbReference>
<name>A0AAE3KXN7_9EURY</name>
<feature type="transmembrane region" description="Helical" evidence="1">
    <location>
        <begin position="109"/>
        <end position="130"/>
    </location>
</feature>
<feature type="transmembrane region" description="Helical" evidence="1">
    <location>
        <begin position="48"/>
        <end position="66"/>
    </location>
</feature>
<organism evidence="3 4">
    <name type="scientific">Methanolobus chelungpuianus</name>
    <dbReference type="NCBI Taxonomy" id="502115"/>
    <lineage>
        <taxon>Archaea</taxon>
        <taxon>Methanobacteriati</taxon>
        <taxon>Methanobacteriota</taxon>
        <taxon>Stenosarchaea group</taxon>
        <taxon>Methanomicrobia</taxon>
        <taxon>Methanosarcinales</taxon>
        <taxon>Methanosarcinaceae</taxon>
        <taxon>Methanolobus</taxon>
    </lineage>
</organism>
<comment type="caution">
    <text evidence="3">The sequence shown here is derived from an EMBL/GenBank/DDBJ whole genome shotgun (WGS) entry which is preliminary data.</text>
</comment>
<feature type="domain" description="Phosphatidic acid phosphatase type 2/haloperoxidase" evidence="2">
    <location>
        <begin position="167"/>
        <end position="268"/>
    </location>
</feature>
<keyword evidence="1" id="KW-0812">Transmembrane</keyword>
<evidence type="ECO:0000256" key="1">
    <source>
        <dbReference type="SAM" id="Phobius"/>
    </source>
</evidence>
<feature type="transmembrane region" description="Helical" evidence="1">
    <location>
        <begin position="142"/>
        <end position="160"/>
    </location>
</feature>
<proteinExistence type="predicted"/>
<evidence type="ECO:0000259" key="2">
    <source>
        <dbReference type="Pfam" id="PF01569"/>
    </source>
</evidence>
<accession>A0AAE3KXN7</accession>
<keyword evidence="4" id="KW-1185">Reference proteome</keyword>
<dbReference type="CDD" id="cd03386">
    <property type="entry name" value="PAP2_Aur1_like"/>
    <property type="match status" value="1"/>
</dbReference>
<dbReference type="Proteomes" id="UP001206983">
    <property type="component" value="Unassembled WGS sequence"/>
</dbReference>
<feature type="transmembrane region" description="Helical" evidence="1">
    <location>
        <begin position="198"/>
        <end position="215"/>
    </location>
</feature>
<sequence>MDILTAVALMTVMAPVVVLLSIIAYFTLMPEEYRLGIRLRDRGTSMNVVSEMLPYLVLVSLVYIFAKSQETITAALGITPTLRLAEIILLLEGSTVSAFQTIASPALTYFSAFIYLFGFSFLLIFTFVALICSGKVSALQEYAIAITVAYVVAFPFQVLAPVKVTGYTLPNVVPLLYQLSPVILEGLRSVDPYFDNCFPSLHAALSIIAMLLVVLRTDLRKYKIVAVLLTIAIQFTIFYLGIHWITDFFGGLLLAAISYAIAVRYRDRIVRTIKAVRNTAHPSSE</sequence>
<dbReference type="Gene3D" id="1.20.144.10">
    <property type="entry name" value="Phosphatidic acid phosphatase type 2/haloperoxidase"/>
    <property type="match status" value="1"/>
</dbReference>
<feature type="transmembrane region" description="Helical" evidence="1">
    <location>
        <begin position="248"/>
        <end position="265"/>
    </location>
</feature>
<feature type="transmembrane region" description="Helical" evidence="1">
    <location>
        <begin position="6"/>
        <end position="28"/>
    </location>
</feature>
<dbReference type="SUPFAM" id="SSF48317">
    <property type="entry name" value="Acid phosphatase/Vanadium-dependent haloperoxidase"/>
    <property type="match status" value="1"/>
</dbReference>
<evidence type="ECO:0000313" key="4">
    <source>
        <dbReference type="Proteomes" id="UP001206983"/>
    </source>
</evidence>
<gene>
    <name evidence="3" type="ORF">PV02_03875</name>
</gene>
<protein>
    <submittedName>
        <fullName evidence="3">Phosphoesterase PA-phosphatase</fullName>
    </submittedName>
</protein>
<reference evidence="3 4" key="1">
    <citation type="journal article" date="2011" name="Appl. Environ. Microbiol.">
        <title>Methanogenic archaea isolated from Taiwan's Chelungpu fault.</title>
        <authorList>
            <person name="Wu S.Y."/>
            <person name="Lai M.C."/>
        </authorList>
    </citation>
    <scope>NUCLEOTIDE SEQUENCE [LARGE SCALE GENOMIC DNA]</scope>
    <source>
        <strain evidence="3 4">St545Mb</strain>
    </source>
</reference>